<keyword evidence="4" id="KW-0804">Transcription</keyword>
<dbReference type="CDD" id="cd00383">
    <property type="entry name" value="trans_reg_C"/>
    <property type="match status" value="1"/>
</dbReference>
<evidence type="ECO:0000313" key="10">
    <source>
        <dbReference type="EMBL" id="PDX83283.1"/>
    </source>
</evidence>
<evidence type="ECO:0000256" key="7">
    <source>
        <dbReference type="PROSITE-ProRule" id="PRU01091"/>
    </source>
</evidence>
<protein>
    <recommendedName>
        <fullName evidence="1">Stage 0 sporulation protein A homolog</fullName>
    </recommendedName>
</protein>
<proteinExistence type="predicted"/>
<dbReference type="SMART" id="SM00448">
    <property type="entry name" value="REC"/>
    <property type="match status" value="1"/>
</dbReference>
<comment type="function">
    <text evidence="5">May play the central regulatory role in sporulation. It may be an element of the effector pathway responsible for the activation of sporulation genes in response to nutritional stress. Spo0A may act in concert with spo0H (a sigma factor) to control the expression of some genes that are critical to the sporulation process.</text>
</comment>
<reference evidence="11 13" key="3">
    <citation type="submission" date="2018-03" db="EMBL/GenBank/DDBJ databases">
        <title>Complete genome sequencing of Faecalibacterium prausnitzii strains isolated from the human gut.</title>
        <authorList>
            <person name="Fitzgerald B.C."/>
            <person name="Shkoporov A.N."/>
            <person name="Ross P.R."/>
            <person name="Hill C."/>
        </authorList>
    </citation>
    <scope>NUCLEOTIDE SEQUENCE [LARGE SCALE GENOMIC DNA]</scope>
    <source>
        <strain evidence="11 13">ATCC 27768</strain>
    </source>
</reference>
<feature type="DNA-binding region" description="OmpR/PhoB-type" evidence="7">
    <location>
        <begin position="124"/>
        <end position="220"/>
    </location>
</feature>
<feature type="domain" description="OmpR/PhoB-type" evidence="9">
    <location>
        <begin position="124"/>
        <end position="220"/>
    </location>
</feature>
<dbReference type="SMART" id="SM00862">
    <property type="entry name" value="Trans_reg_C"/>
    <property type="match status" value="1"/>
</dbReference>
<dbReference type="Pfam" id="PF00486">
    <property type="entry name" value="Trans_reg_C"/>
    <property type="match status" value="1"/>
</dbReference>
<reference evidence="10" key="2">
    <citation type="submission" date="2017-07" db="EMBL/GenBank/DDBJ databases">
        <authorList>
            <person name="Sun Z.S."/>
            <person name="Albrecht U."/>
            <person name="Echele G."/>
            <person name="Lee C.C."/>
        </authorList>
    </citation>
    <scope>NUCLEOTIDE SEQUENCE</scope>
    <source>
        <strain evidence="10">CNCM I 4644</strain>
    </source>
</reference>
<dbReference type="SUPFAM" id="SSF46894">
    <property type="entry name" value="C-terminal effector domain of the bipartite response regulators"/>
    <property type="match status" value="1"/>
</dbReference>
<evidence type="ECO:0000313" key="13">
    <source>
        <dbReference type="Proteomes" id="UP000252378"/>
    </source>
</evidence>
<dbReference type="PANTHER" id="PTHR48111:SF43">
    <property type="entry name" value="STAGE 0 SPORULATION PROTEIN A HOMOLOG"/>
    <property type="match status" value="1"/>
</dbReference>
<evidence type="ECO:0000313" key="11">
    <source>
        <dbReference type="EMBL" id="RCH44322.1"/>
    </source>
</evidence>
<sequence length="220" mass="25118">MKIFIIEDEPAIREELVQLLQKYGYQCDSSDDFHHIVQAALSSGANLILLDINLPYQDGFRVCREIRQKSNLPIIVLTSRNSDFDELMSLNIGADDYIAKPYNAQILLARIQKLLARTYEVQDNIVLTHKGLTLNLLKAEISYQGNKKSLTKNELGILRLLMVNKGNIIPRDAIIDELWQSEQFIDENTLNVNIVRLRKALTEIGLPDYLETKRGLGYCV</sequence>
<name>A0A2A7AVW8_9FIRM</name>
<organism evidence="10 12">
    <name type="scientific">Faecalibacterium prausnitzii</name>
    <dbReference type="NCBI Taxonomy" id="853"/>
    <lineage>
        <taxon>Bacteria</taxon>
        <taxon>Bacillati</taxon>
        <taxon>Bacillota</taxon>
        <taxon>Clostridia</taxon>
        <taxon>Eubacteriales</taxon>
        <taxon>Oscillospiraceae</taxon>
        <taxon>Faecalibacterium</taxon>
    </lineage>
</organism>
<dbReference type="GO" id="GO:0000156">
    <property type="term" value="F:phosphorelay response regulator activity"/>
    <property type="evidence" value="ECO:0007669"/>
    <property type="project" value="TreeGrafter"/>
</dbReference>
<comment type="caution">
    <text evidence="10">The sequence shown here is derived from an EMBL/GenBank/DDBJ whole genome shotgun (WGS) entry which is preliminary data.</text>
</comment>
<dbReference type="EMBL" id="NMTZ01000026">
    <property type="protein sequence ID" value="PDX83283.1"/>
    <property type="molecule type" value="Genomic_DNA"/>
</dbReference>
<dbReference type="InterPro" id="IPR001789">
    <property type="entry name" value="Sig_transdc_resp-reg_receiver"/>
</dbReference>
<evidence type="ECO:0000256" key="3">
    <source>
        <dbReference type="ARBA" id="ARBA00023125"/>
    </source>
</evidence>
<evidence type="ECO:0000259" key="8">
    <source>
        <dbReference type="PROSITE" id="PS50110"/>
    </source>
</evidence>
<evidence type="ECO:0000313" key="12">
    <source>
        <dbReference type="Proteomes" id="UP000220480"/>
    </source>
</evidence>
<dbReference type="PROSITE" id="PS50110">
    <property type="entry name" value="RESPONSE_REGULATORY"/>
    <property type="match status" value="1"/>
</dbReference>
<dbReference type="EMBL" id="PXUP01000016">
    <property type="protein sequence ID" value="RCH44322.1"/>
    <property type="molecule type" value="Genomic_DNA"/>
</dbReference>
<evidence type="ECO:0000256" key="1">
    <source>
        <dbReference type="ARBA" id="ARBA00018672"/>
    </source>
</evidence>
<dbReference type="PANTHER" id="PTHR48111">
    <property type="entry name" value="REGULATOR OF RPOS"/>
    <property type="match status" value="1"/>
</dbReference>
<feature type="domain" description="Response regulatory" evidence="8">
    <location>
        <begin position="2"/>
        <end position="115"/>
    </location>
</feature>
<dbReference type="SUPFAM" id="SSF52172">
    <property type="entry name" value="CheY-like"/>
    <property type="match status" value="1"/>
</dbReference>
<dbReference type="Proteomes" id="UP000220480">
    <property type="component" value="Unassembled WGS sequence"/>
</dbReference>
<dbReference type="InterPro" id="IPR016032">
    <property type="entry name" value="Sig_transdc_resp-reg_C-effctor"/>
</dbReference>
<dbReference type="AlphaFoldDB" id="A0A2A7AVW8"/>
<dbReference type="GO" id="GO:0005829">
    <property type="term" value="C:cytosol"/>
    <property type="evidence" value="ECO:0007669"/>
    <property type="project" value="TreeGrafter"/>
</dbReference>
<evidence type="ECO:0000259" key="9">
    <source>
        <dbReference type="PROSITE" id="PS51755"/>
    </source>
</evidence>
<evidence type="ECO:0000256" key="4">
    <source>
        <dbReference type="ARBA" id="ARBA00023163"/>
    </source>
</evidence>
<dbReference type="InterPro" id="IPR011006">
    <property type="entry name" value="CheY-like_superfamily"/>
</dbReference>
<evidence type="ECO:0000256" key="6">
    <source>
        <dbReference type="PROSITE-ProRule" id="PRU00169"/>
    </source>
</evidence>
<dbReference type="InterPro" id="IPR001867">
    <property type="entry name" value="OmpR/PhoB-type_DNA-bd"/>
</dbReference>
<dbReference type="GO" id="GO:0000976">
    <property type="term" value="F:transcription cis-regulatory region binding"/>
    <property type="evidence" value="ECO:0007669"/>
    <property type="project" value="TreeGrafter"/>
</dbReference>
<accession>A0A2A7AVW8</accession>
<evidence type="ECO:0000256" key="2">
    <source>
        <dbReference type="ARBA" id="ARBA00023015"/>
    </source>
</evidence>
<dbReference type="PROSITE" id="PS51755">
    <property type="entry name" value="OMPR_PHOB"/>
    <property type="match status" value="1"/>
</dbReference>
<evidence type="ECO:0000256" key="5">
    <source>
        <dbReference type="ARBA" id="ARBA00024867"/>
    </source>
</evidence>
<reference evidence="10 12" key="1">
    <citation type="journal article" date="2017" name="Front. Microbiol.">
        <title>New Insights into the Diversity of the Genus Faecalibacterium.</title>
        <authorList>
            <person name="Benevides L."/>
            <person name="Burman S."/>
            <person name="Martin R."/>
            <person name="Robert V."/>
            <person name="Thomas M."/>
            <person name="Miquel S."/>
            <person name="Chain F."/>
            <person name="Sokol H."/>
            <person name="Bermudez-Humaran L.G."/>
            <person name="Morrison M."/>
            <person name="Langella P."/>
            <person name="Azevedo V.A."/>
            <person name="Chatel J.M."/>
            <person name="Soares S."/>
        </authorList>
    </citation>
    <scope>NUCLEOTIDE SEQUENCE [LARGE SCALE GENOMIC DNA]</scope>
    <source>
        <strain evidence="10 12">CNCM I 4644</strain>
    </source>
</reference>
<dbReference type="RefSeq" id="WP_097779868.1">
    <property type="nucleotide sequence ID" value="NZ_JAWHPP010000016.1"/>
</dbReference>
<dbReference type="Proteomes" id="UP000252378">
    <property type="component" value="Unassembled WGS sequence"/>
</dbReference>
<dbReference type="Gene3D" id="3.40.50.2300">
    <property type="match status" value="1"/>
</dbReference>
<keyword evidence="6" id="KW-0597">Phosphoprotein</keyword>
<feature type="modified residue" description="4-aspartylphosphate" evidence="6">
    <location>
        <position position="51"/>
    </location>
</feature>
<keyword evidence="3 7" id="KW-0238">DNA-binding</keyword>
<dbReference type="GO" id="GO:0006355">
    <property type="term" value="P:regulation of DNA-templated transcription"/>
    <property type="evidence" value="ECO:0007669"/>
    <property type="project" value="InterPro"/>
</dbReference>
<keyword evidence="2" id="KW-0805">Transcription regulation</keyword>
<dbReference type="InterPro" id="IPR036388">
    <property type="entry name" value="WH-like_DNA-bd_sf"/>
</dbReference>
<dbReference type="Gene3D" id="1.10.10.10">
    <property type="entry name" value="Winged helix-like DNA-binding domain superfamily/Winged helix DNA-binding domain"/>
    <property type="match status" value="1"/>
</dbReference>
<dbReference type="GO" id="GO:0032993">
    <property type="term" value="C:protein-DNA complex"/>
    <property type="evidence" value="ECO:0007669"/>
    <property type="project" value="TreeGrafter"/>
</dbReference>
<dbReference type="Pfam" id="PF00072">
    <property type="entry name" value="Response_reg"/>
    <property type="match status" value="1"/>
</dbReference>
<dbReference type="InterPro" id="IPR039420">
    <property type="entry name" value="WalR-like"/>
</dbReference>
<gene>
    <name evidence="11" type="ORF">C7J97_11140</name>
    <name evidence="10" type="ORF">CGS59_10335</name>
</gene>